<dbReference type="EMBL" id="JAANBB010000045">
    <property type="protein sequence ID" value="KAF7553448.1"/>
    <property type="molecule type" value="Genomic_DNA"/>
</dbReference>
<name>A0A9P5HIG1_9HYPO</name>
<dbReference type="Gene3D" id="3.40.50.150">
    <property type="entry name" value="Vaccinia Virus protein VP39"/>
    <property type="match status" value="1"/>
</dbReference>
<protein>
    <recommendedName>
        <fullName evidence="4">S-adenosylmethionine-dependent methyltransferase</fullName>
    </recommendedName>
</protein>
<gene>
    <name evidence="2" type="ORF">G7Z17_g3610</name>
</gene>
<dbReference type="GO" id="GO:0008757">
    <property type="term" value="F:S-adenosylmethionine-dependent methyltransferase activity"/>
    <property type="evidence" value="ECO:0007669"/>
    <property type="project" value="UniProtKB-ARBA"/>
</dbReference>
<feature type="region of interest" description="Disordered" evidence="1">
    <location>
        <begin position="59"/>
        <end position="79"/>
    </location>
</feature>
<organism evidence="2 3">
    <name type="scientific">Cylindrodendrum hubeiense</name>
    <dbReference type="NCBI Taxonomy" id="595255"/>
    <lineage>
        <taxon>Eukaryota</taxon>
        <taxon>Fungi</taxon>
        <taxon>Dikarya</taxon>
        <taxon>Ascomycota</taxon>
        <taxon>Pezizomycotina</taxon>
        <taxon>Sordariomycetes</taxon>
        <taxon>Hypocreomycetidae</taxon>
        <taxon>Hypocreales</taxon>
        <taxon>Nectriaceae</taxon>
        <taxon>Cylindrodendrum</taxon>
    </lineage>
</organism>
<sequence length="404" mass="43651">MAPAGCLLPPSSSLPPLSTLQKLTEEQILSALQGLSALYCPLPASVAFKLSPENNSLEHLAPPPLVDSGYTSGVEDDSQDVENVEQSLDALRADGFERNFVERWLTGFMARAYDVPGLSSEDARDRALDQASWVLESFVANTADDDELDDEHTHFTREFSFNLSVPGSQEEVPVQVQLNDGLAGKNSTDCDDVGLQSWGASIVLSDLMCAEPSRFGLTQPSLGTSPRIIELGAGTGLVSLVLGAMLPHLGTTTSDVIATDYHPAVLENLRTNIAANFPSNGPVAMHTSLLDWSAPVLDSPLDLPADMLIATDVVYAPEHAIWLRDCATRLLSPDGVFWLLVTVRQNGKFEGISDTVEAAFATTDRPRGKDGRLLTILDSEKLEKRSRVGRGDESGYRLFRVGWA</sequence>
<accession>A0A9P5HIG1</accession>
<dbReference type="InterPro" id="IPR019410">
    <property type="entry name" value="Methyltransf_16"/>
</dbReference>
<dbReference type="PANTHER" id="PTHR14614">
    <property type="entry name" value="HEPATOCELLULAR CARCINOMA-ASSOCIATED ANTIGEN"/>
    <property type="match status" value="1"/>
</dbReference>
<evidence type="ECO:0008006" key="4">
    <source>
        <dbReference type="Google" id="ProtNLM"/>
    </source>
</evidence>
<evidence type="ECO:0000256" key="1">
    <source>
        <dbReference type="SAM" id="MobiDB-lite"/>
    </source>
</evidence>
<reference evidence="2" key="1">
    <citation type="submission" date="2020-03" db="EMBL/GenBank/DDBJ databases">
        <title>Draft Genome Sequence of Cylindrodendrum hubeiense.</title>
        <authorList>
            <person name="Buettner E."/>
            <person name="Kellner H."/>
        </authorList>
    </citation>
    <scope>NUCLEOTIDE SEQUENCE</scope>
    <source>
        <strain evidence="2">IHI 201604</strain>
    </source>
</reference>
<dbReference type="Proteomes" id="UP000722485">
    <property type="component" value="Unassembled WGS sequence"/>
</dbReference>
<dbReference type="SUPFAM" id="SSF53335">
    <property type="entry name" value="S-adenosyl-L-methionine-dependent methyltransferases"/>
    <property type="match status" value="1"/>
</dbReference>
<evidence type="ECO:0000313" key="2">
    <source>
        <dbReference type="EMBL" id="KAF7553448.1"/>
    </source>
</evidence>
<dbReference type="InterPro" id="IPR029063">
    <property type="entry name" value="SAM-dependent_MTases_sf"/>
</dbReference>
<dbReference type="OrthoDB" id="433955at2759"/>
<proteinExistence type="predicted"/>
<dbReference type="CDD" id="cd02440">
    <property type="entry name" value="AdoMet_MTases"/>
    <property type="match status" value="1"/>
</dbReference>
<keyword evidence="3" id="KW-1185">Reference proteome</keyword>
<dbReference type="Pfam" id="PF10294">
    <property type="entry name" value="Methyltransf_16"/>
    <property type="match status" value="1"/>
</dbReference>
<comment type="caution">
    <text evidence="2">The sequence shown here is derived from an EMBL/GenBank/DDBJ whole genome shotgun (WGS) entry which is preliminary data.</text>
</comment>
<dbReference type="AlphaFoldDB" id="A0A9P5HIG1"/>
<evidence type="ECO:0000313" key="3">
    <source>
        <dbReference type="Proteomes" id="UP000722485"/>
    </source>
</evidence>
<dbReference type="PANTHER" id="PTHR14614:SF147">
    <property type="entry name" value="S-ADENOSYLMETHIONINE-DEPENDENT METHYLTRANSFERASE OF THE SEVEN BETA-STRAND FAMILY"/>
    <property type="match status" value="1"/>
</dbReference>